<dbReference type="Gene3D" id="3.90.1180.10">
    <property type="entry name" value="Ribosomal protein L13"/>
    <property type="match status" value="1"/>
</dbReference>
<comment type="similarity">
    <text evidence="1 4">Belongs to the universal ribosomal protein uL13 family.</text>
</comment>
<proteinExistence type="inferred from homology"/>
<evidence type="ECO:0000313" key="5">
    <source>
        <dbReference type="EMBL" id="OGY65862.1"/>
    </source>
</evidence>
<evidence type="ECO:0000313" key="6">
    <source>
        <dbReference type="Proteomes" id="UP000177942"/>
    </source>
</evidence>
<evidence type="ECO:0000256" key="3">
    <source>
        <dbReference type="ARBA" id="ARBA00023274"/>
    </source>
</evidence>
<dbReference type="Pfam" id="PF00572">
    <property type="entry name" value="Ribosomal_L13"/>
    <property type="match status" value="1"/>
</dbReference>
<dbReference type="PANTHER" id="PTHR11545:SF2">
    <property type="entry name" value="LARGE RIBOSOMAL SUBUNIT PROTEIN UL13M"/>
    <property type="match status" value="1"/>
</dbReference>
<dbReference type="HAMAP" id="MF_01366">
    <property type="entry name" value="Ribosomal_uL13"/>
    <property type="match status" value="1"/>
</dbReference>
<reference evidence="5 6" key="1">
    <citation type="journal article" date="2016" name="Nat. Commun.">
        <title>Thousands of microbial genomes shed light on interconnected biogeochemical processes in an aquifer system.</title>
        <authorList>
            <person name="Anantharaman K."/>
            <person name="Brown C.T."/>
            <person name="Hug L.A."/>
            <person name="Sharon I."/>
            <person name="Castelle C.J."/>
            <person name="Probst A.J."/>
            <person name="Thomas B.C."/>
            <person name="Singh A."/>
            <person name="Wilkins M.J."/>
            <person name="Karaoz U."/>
            <person name="Brodie E.L."/>
            <person name="Williams K.H."/>
            <person name="Hubbard S.S."/>
            <person name="Banfield J.F."/>
        </authorList>
    </citation>
    <scope>NUCLEOTIDE SEQUENCE [LARGE SCALE GENOMIC DNA]</scope>
</reference>
<dbReference type="CDD" id="cd00392">
    <property type="entry name" value="Ribosomal_L13"/>
    <property type="match status" value="1"/>
</dbReference>
<evidence type="ECO:0000256" key="1">
    <source>
        <dbReference type="ARBA" id="ARBA00006227"/>
    </source>
</evidence>
<keyword evidence="2 4" id="KW-0689">Ribosomal protein</keyword>
<dbReference type="EMBL" id="MHJJ01000006">
    <property type="protein sequence ID" value="OGY65862.1"/>
    <property type="molecule type" value="Genomic_DNA"/>
</dbReference>
<name>A0A1G1ZMM9_9BACT</name>
<evidence type="ECO:0000256" key="2">
    <source>
        <dbReference type="ARBA" id="ARBA00022980"/>
    </source>
</evidence>
<dbReference type="GO" id="GO:1990904">
    <property type="term" value="C:ribonucleoprotein complex"/>
    <property type="evidence" value="ECO:0007669"/>
    <property type="project" value="UniProtKB-KW"/>
</dbReference>
<dbReference type="InterPro" id="IPR005823">
    <property type="entry name" value="Ribosomal_uL13_bac-type"/>
</dbReference>
<dbReference type="GO" id="GO:0005840">
    <property type="term" value="C:ribosome"/>
    <property type="evidence" value="ECO:0007669"/>
    <property type="project" value="UniProtKB-KW"/>
</dbReference>
<dbReference type="AlphaFoldDB" id="A0A1G1ZMM9"/>
<dbReference type="NCBIfam" id="TIGR01066">
    <property type="entry name" value="rplM_bact"/>
    <property type="match status" value="1"/>
</dbReference>
<dbReference type="InterPro" id="IPR036899">
    <property type="entry name" value="Ribosomal_uL13_sf"/>
</dbReference>
<dbReference type="GO" id="GO:0003729">
    <property type="term" value="F:mRNA binding"/>
    <property type="evidence" value="ECO:0007669"/>
    <property type="project" value="TreeGrafter"/>
</dbReference>
<dbReference type="InterPro" id="IPR005822">
    <property type="entry name" value="Ribosomal_uL13"/>
</dbReference>
<dbReference type="PIRSF" id="PIRSF002181">
    <property type="entry name" value="Ribosomal_L13"/>
    <property type="match status" value="1"/>
</dbReference>
<dbReference type="Proteomes" id="UP000177942">
    <property type="component" value="Unassembled WGS sequence"/>
</dbReference>
<organism evidence="5 6">
    <name type="scientific">Candidatus Harrisonbacteria bacterium RIFCSPLOWO2_01_FULL_44_18</name>
    <dbReference type="NCBI Taxonomy" id="1798407"/>
    <lineage>
        <taxon>Bacteria</taxon>
        <taxon>Candidatus Harrisoniibacteriota</taxon>
    </lineage>
</organism>
<keyword evidence="3 4" id="KW-0687">Ribonucleoprotein</keyword>
<dbReference type="PANTHER" id="PTHR11545">
    <property type="entry name" value="RIBOSOMAL PROTEIN L13"/>
    <property type="match status" value="1"/>
</dbReference>
<comment type="subunit">
    <text evidence="4">Part of the 50S ribosomal subunit.</text>
</comment>
<comment type="function">
    <text evidence="4">This protein is one of the early assembly proteins of the 50S ribosomal subunit, although it is not seen to bind rRNA by itself. It is important during the early stages of 50S assembly.</text>
</comment>
<dbReference type="GO" id="GO:0003735">
    <property type="term" value="F:structural constituent of ribosome"/>
    <property type="evidence" value="ECO:0007669"/>
    <property type="project" value="InterPro"/>
</dbReference>
<dbReference type="STRING" id="1798407.A3A16_02245"/>
<accession>A0A1G1ZMM9</accession>
<evidence type="ECO:0000256" key="4">
    <source>
        <dbReference type="HAMAP-Rule" id="MF_01366"/>
    </source>
</evidence>
<sequence length="113" mass="13239">MDYTIDATNQKLGRLASKIALILQGKLRPDYEPRLAGKDRVIVENISKIEVTGKKFEKKIYYRHTGYMGHLKEKSYREAFAKSPEKVLWTAVYNMLPKNKLRAERLKRLIVKK</sequence>
<dbReference type="SUPFAM" id="SSF52161">
    <property type="entry name" value="Ribosomal protein L13"/>
    <property type="match status" value="1"/>
</dbReference>
<protein>
    <recommendedName>
        <fullName evidence="4">Large ribosomal subunit protein uL13</fullName>
    </recommendedName>
</protein>
<dbReference type="GO" id="GO:0017148">
    <property type="term" value="P:negative regulation of translation"/>
    <property type="evidence" value="ECO:0007669"/>
    <property type="project" value="TreeGrafter"/>
</dbReference>
<gene>
    <name evidence="4" type="primary">rplM</name>
    <name evidence="5" type="ORF">A3A16_02245</name>
</gene>
<comment type="caution">
    <text evidence="5">The sequence shown here is derived from an EMBL/GenBank/DDBJ whole genome shotgun (WGS) entry which is preliminary data.</text>
</comment>
<dbReference type="GO" id="GO:0006412">
    <property type="term" value="P:translation"/>
    <property type="evidence" value="ECO:0007669"/>
    <property type="project" value="UniProtKB-UniRule"/>
</dbReference>